<organism evidence="4 5">
    <name type="scientific">Kribbella soli</name>
    <dbReference type="NCBI Taxonomy" id="1124743"/>
    <lineage>
        <taxon>Bacteria</taxon>
        <taxon>Bacillati</taxon>
        <taxon>Actinomycetota</taxon>
        <taxon>Actinomycetes</taxon>
        <taxon>Propionibacteriales</taxon>
        <taxon>Kribbellaceae</taxon>
        <taxon>Kribbella</taxon>
    </lineage>
</organism>
<gene>
    <name evidence="4" type="ORF">E0H45_21920</name>
</gene>
<evidence type="ECO:0008006" key="6">
    <source>
        <dbReference type="Google" id="ProtNLM"/>
    </source>
</evidence>
<evidence type="ECO:0000259" key="2">
    <source>
        <dbReference type="Pfam" id="PF09851"/>
    </source>
</evidence>
<accession>A0A4R0HG92</accession>
<dbReference type="Proteomes" id="UP000292346">
    <property type="component" value="Unassembled WGS sequence"/>
</dbReference>
<dbReference type="Pfam" id="PF14470">
    <property type="entry name" value="bPH_3"/>
    <property type="match status" value="1"/>
</dbReference>
<name>A0A4R0HG92_9ACTN</name>
<evidence type="ECO:0000313" key="4">
    <source>
        <dbReference type="EMBL" id="TCC08530.1"/>
    </source>
</evidence>
<evidence type="ECO:0000256" key="1">
    <source>
        <dbReference type="SAM" id="MobiDB-lite"/>
    </source>
</evidence>
<dbReference type="AlphaFoldDB" id="A0A4R0HG92"/>
<dbReference type="InterPro" id="IPR039519">
    <property type="entry name" value="YokE-like_PH"/>
</dbReference>
<dbReference type="EMBL" id="SJJZ01000002">
    <property type="protein sequence ID" value="TCC08530.1"/>
    <property type="molecule type" value="Genomic_DNA"/>
</dbReference>
<protein>
    <recommendedName>
        <fullName evidence="6">SHOCT domain-containing protein</fullName>
    </recommendedName>
</protein>
<reference evidence="4 5" key="1">
    <citation type="submission" date="2019-02" db="EMBL/GenBank/DDBJ databases">
        <title>Kribbella capetownensis sp. nov. and Kribbella speibonae sp. nov., isolated from soil.</title>
        <authorList>
            <person name="Curtis S.M."/>
            <person name="Norton I."/>
            <person name="Everest G.J."/>
            <person name="Meyers P.R."/>
        </authorList>
    </citation>
    <scope>NUCLEOTIDE SEQUENCE [LARGE SCALE GENOMIC DNA]</scope>
    <source>
        <strain evidence="4 5">KCTC 29219</strain>
    </source>
</reference>
<evidence type="ECO:0000259" key="3">
    <source>
        <dbReference type="Pfam" id="PF14470"/>
    </source>
</evidence>
<dbReference type="OrthoDB" id="5996503at2"/>
<feature type="region of interest" description="Disordered" evidence="1">
    <location>
        <begin position="1"/>
        <end position="27"/>
    </location>
</feature>
<comment type="caution">
    <text evidence="4">The sequence shown here is derived from an EMBL/GenBank/DDBJ whole genome shotgun (WGS) entry which is preliminary data.</text>
</comment>
<feature type="domain" description="SHOCT" evidence="2">
    <location>
        <begin position="274"/>
        <end position="301"/>
    </location>
</feature>
<feature type="domain" description="YokE-like PH" evidence="3">
    <location>
        <begin position="162"/>
        <end position="247"/>
    </location>
</feature>
<proteinExistence type="predicted"/>
<sequence length="304" mass="32851">MARSRTAGPGHGHTTDRVADSGTGRATTCPQGAAMGIVRVVEWKLVCTPEEADAAVRRAFSQLELGPEGEPGRIVGRTKRSVLKNRWAADVTVEIQPLGADTMASCTVEMLGNKHFAVLGDLAEAVGDGVFDDRGVAPALERLGRASRLFGLKEVRHLRNLLRASEGVLELGQGQYEGKQGLVVLTTERLFFLEKSLGSETVEEFPLRVITSMSVNKARTGETLKIFASGNHAEIKSMMHGQADAVVRRFHSQNQPAPHSATAVAPQQVDDPIAQLERLGQLRDKGLVSTEEFEAKKAELLGRL</sequence>
<dbReference type="InterPro" id="IPR018649">
    <property type="entry name" value="SHOCT"/>
</dbReference>
<keyword evidence="5" id="KW-1185">Reference proteome</keyword>
<dbReference type="Pfam" id="PF09851">
    <property type="entry name" value="SHOCT"/>
    <property type="match status" value="1"/>
</dbReference>
<evidence type="ECO:0000313" key="5">
    <source>
        <dbReference type="Proteomes" id="UP000292346"/>
    </source>
</evidence>